<organism evidence="3 4">
    <name type="scientific">Lysobacter antibioticus</name>
    <dbReference type="NCBI Taxonomy" id="84531"/>
    <lineage>
        <taxon>Bacteria</taxon>
        <taxon>Pseudomonadati</taxon>
        <taxon>Pseudomonadota</taxon>
        <taxon>Gammaproteobacteria</taxon>
        <taxon>Lysobacterales</taxon>
        <taxon>Lysobacteraceae</taxon>
        <taxon>Lysobacter</taxon>
    </lineage>
</organism>
<keyword evidence="2" id="KW-0732">Signal</keyword>
<name>A0A0S2F7Z3_LYSAN</name>
<proteinExistence type="predicted"/>
<protein>
    <recommendedName>
        <fullName evidence="5">Lipoprotein</fullName>
    </recommendedName>
</protein>
<dbReference type="PATRIC" id="fig|84531.8.peg.1521"/>
<evidence type="ECO:0000313" key="4">
    <source>
        <dbReference type="Proteomes" id="UP000060787"/>
    </source>
</evidence>
<evidence type="ECO:0008006" key="5">
    <source>
        <dbReference type="Google" id="ProtNLM"/>
    </source>
</evidence>
<reference evidence="3 4" key="1">
    <citation type="journal article" date="2015" name="BMC Genomics">
        <title>Comparative genomics and metabolic profiling of the genus Lysobacter.</title>
        <authorList>
            <person name="de Bruijn I."/>
            <person name="Cheng X."/>
            <person name="de Jager V."/>
            <person name="Exposito R.G."/>
            <person name="Watrous J."/>
            <person name="Patel N."/>
            <person name="Postma J."/>
            <person name="Dorrestein P.C."/>
            <person name="Kobayashi D."/>
            <person name="Raaijmakers J.M."/>
        </authorList>
    </citation>
    <scope>NUCLEOTIDE SEQUENCE [LARGE SCALE GENOMIC DNA]</scope>
    <source>
        <strain evidence="3 4">76</strain>
    </source>
</reference>
<dbReference type="EMBL" id="CP011129">
    <property type="protein sequence ID" value="ALN79648.1"/>
    <property type="molecule type" value="Genomic_DNA"/>
</dbReference>
<evidence type="ECO:0000313" key="3">
    <source>
        <dbReference type="EMBL" id="ALN79648.1"/>
    </source>
</evidence>
<dbReference type="KEGG" id="lab:LA76x_1492"/>
<dbReference type="STRING" id="84531.LA76x_1492"/>
<feature type="compositionally biased region" description="Low complexity" evidence="1">
    <location>
        <begin position="40"/>
        <end position="61"/>
    </location>
</feature>
<keyword evidence="4" id="KW-1185">Reference proteome</keyword>
<dbReference type="PROSITE" id="PS51257">
    <property type="entry name" value="PROKAR_LIPOPROTEIN"/>
    <property type="match status" value="1"/>
</dbReference>
<gene>
    <name evidence="3" type="ORF">LA76x_1492</name>
</gene>
<dbReference type="RefSeq" id="WP_057917196.1">
    <property type="nucleotide sequence ID" value="NZ_CP011129.1"/>
</dbReference>
<dbReference type="Proteomes" id="UP000060787">
    <property type="component" value="Chromosome"/>
</dbReference>
<feature type="region of interest" description="Disordered" evidence="1">
    <location>
        <begin position="40"/>
        <end position="65"/>
    </location>
</feature>
<dbReference type="AlphaFoldDB" id="A0A0S2F7Z3"/>
<sequence length="205" mass="22302">MSRYRFAALRPSIGGFFAACLIVAAMAGCAASSDAPAEAARTPDKTAAAKPPARPQRPAQASVADDGKRIDVASAVLDFPIEAADVFDGRVLRIDRVAILGQEDRGERFDLLLRIEGPSDPKAEGGRCRDGREIVLREISFDGNDNMITGSQNFESCLKRIRPVAERRFPDGRVEYDLKQTYPAGDTWDVYLKYDLAHPGAGVTM</sequence>
<feature type="chain" id="PRO_5006596728" description="Lipoprotein" evidence="2">
    <location>
        <begin position="28"/>
        <end position="205"/>
    </location>
</feature>
<accession>A0A0S2F7Z3</accession>
<evidence type="ECO:0000256" key="1">
    <source>
        <dbReference type="SAM" id="MobiDB-lite"/>
    </source>
</evidence>
<evidence type="ECO:0000256" key="2">
    <source>
        <dbReference type="SAM" id="SignalP"/>
    </source>
</evidence>
<feature type="signal peptide" evidence="2">
    <location>
        <begin position="1"/>
        <end position="27"/>
    </location>
</feature>